<dbReference type="Proteomes" id="UP000075430">
    <property type="component" value="Unassembled WGS sequence"/>
</dbReference>
<protein>
    <recommendedName>
        <fullName evidence="4">Small peptidoglycan-associated lipoprotein</fullName>
    </recommendedName>
</protein>
<dbReference type="RefSeq" id="WP_061522030.1">
    <property type="nucleotide sequence ID" value="NZ_JAJJBV010000041.1"/>
</dbReference>
<dbReference type="OrthoDB" id="2864505at2"/>
<evidence type="ECO:0008006" key="4">
    <source>
        <dbReference type="Google" id="ProtNLM"/>
    </source>
</evidence>
<gene>
    <name evidence="2" type="ORF">AXI58_17360</name>
</gene>
<proteinExistence type="predicted"/>
<feature type="chain" id="PRO_5038551295" description="Small peptidoglycan-associated lipoprotein" evidence="1">
    <location>
        <begin position="21"/>
        <end position="124"/>
    </location>
</feature>
<feature type="signal peptide" evidence="1">
    <location>
        <begin position="1"/>
        <end position="20"/>
    </location>
</feature>
<evidence type="ECO:0000313" key="2">
    <source>
        <dbReference type="EMBL" id="KXZ17952.1"/>
    </source>
</evidence>
<keyword evidence="3" id="KW-1185">Reference proteome</keyword>
<reference evidence="3" key="1">
    <citation type="submission" date="2016-02" db="EMBL/GenBank/DDBJ databases">
        <authorList>
            <person name="Dunlap C."/>
        </authorList>
    </citation>
    <scope>NUCLEOTIDE SEQUENCE [LARGE SCALE GENOMIC DNA]</scope>
    <source>
        <strain evidence="3">NRRL B-41092</strain>
    </source>
</reference>
<name>A0A150F6L1_9BACI</name>
<dbReference type="EMBL" id="LSBA01000018">
    <property type="protein sequence ID" value="KXZ17952.1"/>
    <property type="molecule type" value="Genomic_DNA"/>
</dbReference>
<dbReference type="STRING" id="1793963.AXI58_17360"/>
<accession>A0A150F6L1</accession>
<dbReference type="PROSITE" id="PS51257">
    <property type="entry name" value="PROKAR_LIPOPROTEIN"/>
    <property type="match status" value="1"/>
</dbReference>
<sequence>MRYRTVIPFFLMLFVLSSCSVSTVSPFKKNRIDSIHHTQILFFSDENHIDKEVPYYDAILDLEKKYPHHVDQMKVYDNRKGWEEEINTFPALMVINHSHVVMKIEGSVKKKEDIIKPMQHVLAQ</sequence>
<comment type="caution">
    <text evidence="2">The sequence shown here is derived from an EMBL/GenBank/DDBJ whole genome shotgun (WGS) entry which is preliminary data.</text>
</comment>
<organism evidence="2 3">
    <name type="scientific">Bacillus nakamurai</name>
    <dbReference type="NCBI Taxonomy" id="1793963"/>
    <lineage>
        <taxon>Bacteria</taxon>
        <taxon>Bacillati</taxon>
        <taxon>Bacillota</taxon>
        <taxon>Bacilli</taxon>
        <taxon>Bacillales</taxon>
        <taxon>Bacillaceae</taxon>
        <taxon>Bacillus</taxon>
    </lineage>
</organism>
<evidence type="ECO:0000256" key="1">
    <source>
        <dbReference type="SAM" id="SignalP"/>
    </source>
</evidence>
<dbReference type="AlphaFoldDB" id="A0A150F6L1"/>
<keyword evidence="1" id="KW-0732">Signal</keyword>
<evidence type="ECO:0000313" key="3">
    <source>
        <dbReference type="Proteomes" id="UP000075430"/>
    </source>
</evidence>